<organism evidence="1 2">
    <name type="scientific">Streptomyces mauvecolor</name>
    <dbReference type="NCBI Taxonomy" id="58345"/>
    <lineage>
        <taxon>Bacteria</taxon>
        <taxon>Bacillati</taxon>
        <taxon>Actinomycetota</taxon>
        <taxon>Actinomycetes</taxon>
        <taxon>Kitasatosporales</taxon>
        <taxon>Streptomycetaceae</taxon>
        <taxon>Streptomyces</taxon>
    </lineage>
</organism>
<evidence type="ECO:0000313" key="2">
    <source>
        <dbReference type="Proteomes" id="UP001595834"/>
    </source>
</evidence>
<accession>A0ABV9UFR6</accession>
<proteinExistence type="predicted"/>
<evidence type="ECO:0008006" key="3">
    <source>
        <dbReference type="Google" id="ProtNLM"/>
    </source>
</evidence>
<protein>
    <recommendedName>
        <fullName evidence="3">Toxin-antitoxin system</fullName>
    </recommendedName>
</protein>
<keyword evidence="2" id="KW-1185">Reference proteome</keyword>
<dbReference type="RefSeq" id="WP_344370360.1">
    <property type="nucleotide sequence ID" value="NZ_BAAASQ010000001.1"/>
</dbReference>
<comment type="caution">
    <text evidence="1">The sequence shown here is derived from an EMBL/GenBank/DDBJ whole genome shotgun (WGS) entry which is preliminary data.</text>
</comment>
<dbReference type="EMBL" id="JBHSIZ010000005">
    <property type="protein sequence ID" value="MFC4955551.1"/>
    <property type="molecule type" value="Genomic_DNA"/>
</dbReference>
<reference evidence="2" key="1">
    <citation type="journal article" date="2019" name="Int. J. Syst. Evol. Microbiol.">
        <title>The Global Catalogue of Microorganisms (GCM) 10K type strain sequencing project: providing services to taxonomists for standard genome sequencing and annotation.</title>
        <authorList>
            <consortium name="The Broad Institute Genomics Platform"/>
            <consortium name="The Broad Institute Genome Sequencing Center for Infectious Disease"/>
            <person name="Wu L."/>
            <person name="Ma J."/>
        </authorList>
    </citation>
    <scope>NUCLEOTIDE SEQUENCE [LARGE SCALE GENOMIC DNA]</scope>
    <source>
        <strain evidence="2">CCM 7224</strain>
    </source>
</reference>
<evidence type="ECO:0000313" key="1">
    <source>
        <dbReference type="EMBL" id="MFC4955551.1"/>
    </source>
</evidence>
<sequence length="74" mass="8245">MAADEKQLNVRVRARTHELLAERVQRRGVTMQAYVSGLIESDIDPARDPFVAGLVDDMTGLLAEFDDAFDPGQR</sequence>
<dbReference type="Proteomes" id="UP001595834">
    <property type="component" value="Unassembled WGS sequence"/>
</dbReference>
<gene>
    <name evidence="1" type="ORF">ACFPFX_04485</name>
</gene>
<name>A0ABV9UFR6_9ACTN</name>